<dbReference type="NCBIfam" id="TIGR02963">
    <property type="entry name" value="xanthine_xdhA"/>
    <property type="match status" value="1"/>
</dbReference>
<dbReference type="Pfam" id="PF00111">
    <property type="entry name" value="Fer2"/>
    <property type="match status" value="1"/>
</dbReference>
<dbReference type="Pfam" id="PF03450">
    <property type="entry name" value="CO_deh_flav_C"/>
    <property type="match status" value="1"/>
</dbReference>
<evidence type="ECO:0000256" key="5">
    <source>
        <dbReference type="ARBA" id="ARBA00023004"/>
    </source>
</evidence>
<dbReference type="Pfam" id="PF01799">
    <property type="entry name" value="Fer2_2"/>
    <property type="match status" value="1"/>
</dbReference>
<dbReference type="InterPro" id="IPR014307">
    <property type="entry name" value="Xanthine_DH_ssu"/>
</dbReference>
<keyword evidence="4" id="KW-0560">Oxidoreductase</keyword>
<keyword evidence="2" id="KW-0479">Metal-binding</keyword>
<dbReference type="Gene3D" id="1.10.150.120">
    <property type="entry name" value="[2Fe-2S]-binding domain"/>
    <property type="match status" value="1"/>
</dbReference>
<dbReference type="InterPro" id="IPR016169">
    <property type="entry name" value="FAD-bd_PCMH_sub2"/>
</dbReference>
<dbReference type="Gene3D" id="3.30.43.10">
    <property type="entry name" value="Uridine Diphospho-n-acetylenolpyruvylglucosamine Reductase, domain 2"/>
    <property type="match status" value="1"/>
</dbReference>
<dbReference type="CDD" id="cd00207">
    <property type="entry name" value="fer2"/>
    <property type="match status" value="1"/>
</dbReference>
<dbReference type="InterPro" id="IPR036318">
    <property type="entry name" value="FAD-bd_PCMH-like_sf"/>
</dbReference>
<dbReference type="PROSITE" id="PS51387">
    <property type="entry name" value="FAD_PCMH"/>
    <property type="match status" value="1"/>
</dbReference>
<dbReference type="GO" id="GO:0005506">
    <property type="term" value="F:iron ion binding"/>
    <property type="evidence" value="ECO:0007669"/>
    <property type="project" value="InterPro"/>
</dbReference>
<dbReference type="InterPro" id="IPR012175">
    <property type="entry name" value="Xanth_DH_ssu_bac"/>
</dbReference>
<evidence type="ECO:0000256" key="1">
    <source>
        <dbReference type="ARBA" id="ARBA00022630"/>
    </source>
</evidence>
<dbReference type="PANTHER" id="PTHR45444:SF3">
    <property type="entry name" value="XANTHINE DEHYDROGENASE"/>
    <property type="match status" value="1"/>
</dbReference>
<dbReference type="PROSITE" id="PS51085">
    <property type="entry name" value="2FE2S_FER_2"/>
    <property type="match status" value="1"/>
</dbReference>
<evidence type="ECO:0000256" key="2">
    <source>
        <dbReference type="ARBA" id="ARBA00022723"/>
    </source>
</evidence>
<dbReference type="InterPro" id="IPR001041">
    <property type="entry name" value="2Fe-2S_ferredoxin-type"/>
</dbReference>
<organism evidence="8 9">
    <name type="scientific">Pseudomonas oryzae</name>
    <dbReference type="NCBI Taxonomy" id="1392877"/>
    <lineage>
        <taxon>Bacteria</taxon>
        <taxon>Pseudomonadati</taxon>
        <taxon>Pseudomonadota</taxon>
        <taxon>Gammaproteobacteria</taxon>
        <taxon>Pseudomonadales</taxon>
        <taxon>Pseudomonadaceae</taxon>
        <taxon>Pseudomonas</taxon>
    </lineage>
</organism>
<dbReference type="Gene3D" id="3.10.20.30">
    <property type="match status" value="1"/>
</dbReference>
<dbReference type="GO" id="GO:0004854">
    <property type="term" value="F:xanthine dehydrogenase activity"/>
    <property type="evidence" value="ECO:0007669"/>
    <property type="project" value="InterPro"/>
</dbReference>
<reference evidence="9" key="1">
    <citation type="submission" date="2016-10" db="EMBL/GenBank/DDBJ databases">
        <authorList>
            <person name="Varghese N."/>
            <person name="Submissions S."/>
        </authorList>
    </citation>
    <scope>NUCLEOTIDE SEQUENCE [LARGE SCALE GENOMIC DNA]</scope>
    <source>
        <strain evidence="9">KCTC 32247</strain>
    </source>
</reference>
<protein>
    <submittedName>
        <fullName evidence="8">Xanthine dehydrogenase small subunit</fullName>
    </submittedName>
</protein>
<proteinExistence type="predicted"/>
<dbReference type="PANTHER" id="PTHR45444">
    <property type="entry name" value="XANTHINE DEHYDROGENASE"/>
    <property type="match status" value="1"/>
</dbReference>
<evidence type="ECO:0000259" key="6">
    <source>
        <dbReference type="PROSITE" id="PS51085"/>
    </source>
</evidence>
<dbReference type="InterPro" id="IPR002888">
    <property type="entry name" value="2Fe-2S-bd"/>
</dbReference>
<dbReference type="SUPFAM" id="SSF54292">
    <property type="entry name" value="2Fe-2S ferredoxin-like"/>
    <property type="match status" value="1"/>
</dbReference>
<dbReference type="InterPro" id="IPR016166">
    <property type="entry name" value="FAD-bd_PCMH"/>
</dbReference>
<dbReference type="InterPro" id="IPR006058">
    <property type="entry name" value="2Fe2S_fd_BS"/>
</dbReference>
<dbReference type="InterPro" id="IPR005107">
    <property type="entry name" value="CO_DH_flav_C"/>
</dbReference>
<dbReference type="EMBL" id="LT629751">
    <property type="protein sequence ID" value="SDS15445.1"/>
    <property type="molecule type" value="Genomic_DNA"/>
</dbReference>
<dbReference type="RefSeq" id="WP_090348060.1">
    <property type="nucleotide sequence ID" value="NZ_LT629751.1"/>
</dbReference>
<dbReference type="GO" id="GO:0051537">
    <property type="term" value="F:2 iron, 2 sulfur cluster binding"/>
    <property type="evidence" value="ECO:0007669"/>
    <property type="project" value="InterPro"/>
</dbReference>
<dbReference type="SMART" id="SM01092">
    <property type="entry name" value="CO_deh_flav_C"/>
    <property type="match status" value="1"/>
</dbReference>
<evidence type="ECO:0000313" key="8">
    <source>
        <dbReference type="EMBL" id="SDS15445.1"/>
    </source>
</evidence>
<feature type="domain" description="FAD-binding PCMH-type" evidence="7">
    <location>
        <begin position="192"/>
        <end position="365"/>
    </location>
</feature>
<keyword evidence="9" id="KW-1185">Reference proteome</keyword>
<dbReference type="InterPro" id="IPR036683">
    <property type="entry name" value="CO_DH_flav_C_dom_sf"/>
</dbReference>
<dbReference type="InterPro" id="IPR016167">
    <property type="entry name" value="FAD-bd_PCMH_sub1"/>
</dbReference>
<dbReference type="OrthoDB" id="9775084at2"/>
<gene>
    <name evidence="8" type="ORF">SAMN05216221_1190</name>
</gene>
<keyword evidence="1" id="KW-0285">Flavoprotein</keyword>
<keyword evidence="3" id="KW-0274">FAD</keyword>
<evidence type="ECO:0000259" key="7">
    <source>
        <dbReference type="PROSITE" id="PS51387"/>
    </source>
</evidence>
<dbReference type="InterPro" id="IPR016208">
    <property type="entry name" value="Ald_Oxase/xanthine_DH-like"/>
</dbReference>
<dbReference type="SUPFAM" id="SSF55447">
    <property type="entry name" value="CO dehydrogenase flavoprotein C-terminal domain-like"/>
    <property type="match status" value="1"/>
</dbReference>
<evidence type="ECO:0000256" key="4">
    <source>
        <dbReference type="ARBA" id="ARBA00023002"/>
    </source>
</evidence>
<dbReference type="InterPro" id="IPR012675">
    <property type="entry name" value="Beta-grasp_dom_sf"/>
</dbReference>
<dbReference type="SUPFAM" id="SSF47741">
    <property type="entry name" value="CO dehydrogenase ISP C-domain like"/>
    <property type="match status" value="1"/>
</dbReference>
<dbReference type="PIRSF" id="PIRSF036557">
    <property type="entry name" value="XdhA_RC"/>
    <property type="match status" value="1"/>
</dbReference>
<evidence type="ECO:0000313" key="9">
    <source>
        <dbReference type="Proteomes" id="UP000243359"/>
    </source>
</evidence>
<dbReference type="PROSITE" id="PS00197">
    <property type="entry name" value="2FE2S_FER_1"/>
    <property type="match status" value="1"/>
</dbReference>
<dbReference type="STRING" id="1392877.SAMN05216221_1190"/>
<keyword evidence="5" id="KW-0408">Iron</keyword>
<dbReference type="InterPro" id="IPR036884">
    <property type="entry name" value="2Fe-2S-bd_dom_sf"/>
</dbReference>
<dbReference type="GO" id="GO:0071949">
    <property type="term" value="F:FAD binding"/>
    <property type="evidence" value="ECO:0007669"/>
    <property type="project" value="InterPro"/>
</dbReference>
<sequence length="484" mass="52723">MIQFLLNSEPCRIERLDPNLTVLRWLREQRRRTGSKEGCAAGDCGACSVVVGERVVDDTGFEHLRYRAINACITLLASLHGKQLLTVEDLQQGEHLHPVQRAMVDCHASQCGFCTPGIVMSLFAQYKNAAGFEREAVCAALAGNLCRCTGYRPILAAAEQALGQGGADQFSAREADILAQLAAIAAQDVAELEGDDARCRLPRDLDELAALYAANPEARLLAGGTDLVLEITQQHRRLPLLIQLGQVGELKTIVVDEATLDIGAGVALSDCAPLLAADYPDFGALLARFASTQIRNQATLGGNLGNASPIGDCAPLLIALGASLLLRRGQRRRMLALEDFFLDYRVTALQPGEFIERILLPRPQAGQLFRAFKVSKRRDDDIAAVCAAVHLQIDDGLVREARIAFGGMAAIPRRANRCEQALLGHPWSETAVERAASALEQDFDPLDDLRASRAYRLRVAQNLLRKAWLETSQPDLPTRVTEHV</sequence>
<dbReference type="Proteomes" id="UP000243359">
    <property type="component" value="Chromosome I"/>
</dbReference>
<dbReference type="InterPro" id="IPR002346">
    <property type="entry name" value="Mopterin_DH_FAD-bd"/>
</dbReference>
<name>A0A1H1PW82_9PSED</name>
<dbReference type="AlphaFoldDB" id="A0A1H1PW82"/>
<feature type="domain" description="2Fe-2S ferredoxin-type" evidence="6">
    <location>
        <begin position="1"/>
        <end position="90"/>
    </location>
</feature>
<dbReference type="Gene3D" id="3.30.390.50">
    <property type="entry name" value="CO dehydrogenase flavoprotein, C-terminal domain"/>
    <property type="match status" value="1"/>
</dbReference>
<evidence type="ECO:0000256" key="3">
    <source>
        <dbReference type="ARBA" id="ARBA00022827"/>
    </source>
</evidence>
<dbReference type="InterPro" id="IPR036010">
    <property type="entry name" value="2Fe-2S_ferredoxin-like_sf"/>
</dbReference>
<dbReference type="Gene3D" id="3.30.465.10">
    <property type="match status" value="1"/>
</dbReference>
<dbReference type="Pfam" id="PF00941">
    <property type="entry name" value="FAD_binding_5"/>
    <property type="match status" value="1"/>
</dbReference>
<accession>A0A1H1PW82</accession>
<dbReference type="SUPFAM" id="SSF56176">
    <property type="entry name" value="FAD-binding/transporter-associated domain-like"/>
    <property type="match status" value="1"/>
</dbReference>